<evidence type="ECO:0000259" key="3">
    <source>
        <dbReference type="Pfam" id="PF14257"/>
    </source>
</evidence>
<dbReference type="PROSITE" id="PS51257">
    <property type="entry name" value="PROKAR_LIPOPROTEIN"/>
    <property type="match status" value="1"/>
</dbReference>
<dbReference type="RefSeq" id="WP_247976608.1">
    <property type="nucleotide sequence ID" value="NZ_CP095848.1"/>
</dbReference>
<feature type="signal peptide" evidence="2">
    <location>
        <begin position="1"/>
        <end position="21"/>
    </location>
</feature>
<reference evidence="4 5" key="1">
    <citation type="submission" date="2022-04" db="EMBL/GenBank/DDBJ databases">
        <title>Hymenobacter sp. isolated from the air.</title>
        <authorList>
            <person name="Won M."/>
            <person name="Lee C.-M."/>
            <person name="Woen H.-Y."/>
            <person name="Kwon S.-W."/>
        </authorList>
    </citation>
    <scope>NUCLEOTIDE SEQUENCE [LARGE SCALE GENOMIC DNA]</scope>
    <source>
        <strain evidence="5">5516 S-25</strain>
    </source>
</reference>
<keyword evidence="5" id="KW-1185">Reference proteome</keyword>
<gene>
    <name evidence="4" type="ORF">MWH26_06775</name>
</gene>
<name>A0ABY4JCQ9_9BACT</name>
<evidence type="ECO:0000313" key="5">
    <source>
        <dbReference type="Proteomes" id="UP000829647"/>
    </source>
</evidence>
<evidence type="ECO:0000256" key="1">
    <source>
        <dbReference type="SAM" id="Phobius"/>
    </source>
</evidence>
<keyword evidence="1" id="KW-1133">Transmembrane helix</keyword>
<feature type="chain" id="PRO_5046564781" evidence="2">
    <location>
        <begin position="22"/>
        <end position="253"/>
    </location>
</feature>
<feature type="domain" description="DUF4349" evidence="3">
    <location>
        <begin position="69"/>
        <end position="164"/>
    </location>
</feature>
<evidence type="ECO:0000313" key="4">
    <source>
        <dbReference type="EMBL" id="UPL50602.1"/>
    </source>
</evidence>
<keyword evidence="2" id="KW-0732">Signal</keyword>
<dbReference type="EMBL" id="CP095848">
    <property type="protein sequence ID" value="UPL50602.1"/>
    <property type="molecule type" value="Genomic_DNA"/>
</dbReference>
<protein>
    <submittedName>
        <fullName evidence="4">DUF4349 domain-containing protein</fullName>
    </submittedName>
</protein>
<organism evidence="4 5">
    <name type="scientific">Hymenobacter sublimis</name>
    <dbReference type="NCBI Taxonomy" id="2933777"/>
    <lineage>
        <taxon>Bacteria</taxon>
        <taxon>Pseudomonadati</taxon>
        <taxon>Bacteroidota</taxon>
        <taxon>Cytophagia</taxon>
        <taxon>Cytophagales</taxon>
        <taxon>Hymenobacteraceae</taxon>
        <taxon>Hymenobacter</taxon>
    </lineage>
</organism>
<evidence type="ECO:0000256" key="2">
    <source>
        <dbReference type="SAM" id="SignalP"/>
    </source>
</evidence>
<sequence length="253" mass="27603">MKKYVRLLPLMGLMLAGCAQSAEQQDIFTSGAVVPEVTTTSPGTNTAAAEATTPEVPLARLWRVAGHPVIYQGAMEVEVADFAAASAHLDTTLLRHNAYLTSARETTDADRHQQLLTIRVPSAQFLSLTSELARLGLVRGKELTSRDITAELAKLSRATAAADTTTQQFSAQEKQLLTEQATLATLQLTYYQLRPATELTPAADIASQLQTGLWFGWRALSMFLIAASYIWPLLLGVAVWAGYRWRRGKLALD</sequence>
<keyword evidence="1" id="KW-0472">Membrane</keyword>
<keyword evidence="1" id="KW-0812">Transmembrane</keyword>
<proteinExistence type="predicted"/>
<dbReference type="InterPro" id="IPR025645">
    <property type="entry name" value="DUF4349"/>
</dbReference>
<dbReference type="Proteomes" id="UP000829647">
    <property type="component" value="Chromosome"/>
</dbReference>
<dbReference type="Pfam" id="PF14257">
    <property type="entry name" value="DUF4349"/>
    <property type="match status" value="1"/>
</dbReference>
<accession>A0ABY4JCQ9</accession>
<feature type="transmembrane region" description="Helical" evidence="1">
    <location>
        <begin position="215"/>
        <end position="243"/>
    </location>
</feature>